<evidence type="ECO:0000313" key="2">
    <source>
        <dbReference type="EMBL" id="RED46159.1"/>
    </source>
</evidence>
<feature type="domain" description="Methyltransferase" evidence="1">
    <location>
        <begin position="181"/>
        <end position="274"/>
    </location>
</feature>
<dbReference type="RefSeq" id="WP_115938124.1">
    <property type="nucleotide sequence ID" value="NZ_QRDW01000010.1"/>
</dbReference>
<comment type="caution">
    <text evidence="2">The sequence shown here is derived from an EMBL/GenBank/DDBJ whole genome shotgun (WGS) entry which is preliminary data.</text>
</comment>
<dbReference type="InterPro" id="IPR050508">
    <property type="entry name" value="Methyltransf_Superfamily"/>
</dbReference>
<evidence type="ECO:0000313" key="3">
    <source>
        <dbReference type="Proteomes" id="UP000256845"/>
    </source>
</evidence>
<dbReference type="GO" id="GO:0008168">
    <property type="term" value="F:methyltransferase activity"/>
    <property type="evidence" value="ECO:0007669"/>
    <property type="project" value="UniProtKB-KW"/>
</dbReference>
<organism evidence="2 3">
    <name type="scientific">Aestuariispira insulae</name>
    <dbReference type="NCBI Taxonomy" id="1461337"/>
    <lineage>
        <taxon>Bacteria</taxon>
        <taxon>Pseudomonadati</taxon>
        <taxon>Pseudomonadota</taxon>
        <taxon>Alphaproteobacteria</taxon>
        <taxon>Rhodospirillales</taxon>
        <taxon>Kiloniellaceae</taxon>
        <taxon>Aestuariispira</taxon>
    </lineage>
</organism>
<gene>
    <name evidence="2" type="ORF">DFP90_11068</name>
</gene>
<name>A0A3D9H9K7_9PROT</name>
<dbReference type="OrthoDB" id="5517736at2"/>
<keyword evidence="2" id="KW-0830">Ubiquinone</keyword>
<dbReference type="SUPFAM" id="SSF53335">
    <property type="entry name" value="S-adenosyl-L-methionine-dependent methyltransferases"/>
    <property type="match status" value="1"/>
</dbReference>
<dbReference type="PANTHER" id="PTHR42912:SF93">
    <property type="entry name" value="N6-ADENOSINE-METHYLTRANSFERASE TMT1A"/>
    <property type="match status" value="1"/>
</dbReference>
<sequence>MLNLTKALYHLSAKARTNWYGGHYALAQFLAPPSNAPLPQPGSMPGWEVILADLNALNERDWTQIERGEYRPPADMVPNPLALARQSLRYLRDLPAINQRRRLGLAKELKPDVAGQGYPDYFLQNFHFQTDGWLSEDSAEIYDFQVEVLFVGGADVMRRQTLPAIRRALSGQSGMGMRLCDIACGTGRYLREVQRNWPGLALTGIDLSADYITHANRQQGRQGKTQFLTGMAEDLPLEDESQDLITCIYLFHELPADIRRLAAAEMIRVLKPGGQLVFMDSIQIGDHQPYDALLDRFPIAFHEPYYADYIRDDIDGLFKKAGFEKLTRERAFFSTGWVFRKPC</sequence>
<dbReference type="Proteomes" id="UP000256845">
    <property type="component" value="Unassembled WGS sequence"/>
</dbReference>
<keyword evidence="2" id="KW-0489">Methyltransferase</keyword>
<dbReference type="Gene3D" id="3.40.50.150">
    <property type="entry name" value="Vaccinia Virus protein VP39"/>
    <property type="match status" value="1"/>
</dbReference>
<dbReference type="AlphaFoldDB" id="A0A3D9H9K7"/>
<dbReference type="Pfam" id="PF13649">
    <property type="entry name" value="Methyltransf_25"/>
    <property type="match status" value="1"/>
</dbReference>
<dbReference type="InterPro" id="IPR029063">
    <property type="entry name" value="SAM-dependent_MTases_sf"/>
</dbReference>
<dbReference type="CDD" id="cd02440">
    <property type="entry name" value="AdoMet_MTases"/>
    <property type="match status" value="1"/>
</dbReference>
<dbReference type="EMBL" id="QRDW01000010">
    <property type="protein sequence ID" value="RED46159.1"/>
    <property type="molecule type" value="Genomic_DNA"/>
</dbReference>
<keyword evidence="3" id="KW-1185">Reference proteome</keyword>
<keyword evidence="2" id="KW-0808">Transferase</keyword>
<evidence type="ECO:0000259" key="1">
    <source>
        <dbReference type="Pfam" id="PF13649"/>
    </source>
</evidence>
<dbReference type="GO" id="GO:0032259">
    <property type="term" value="P:methylation"/>
    <property type="evidence" value="ECO:0007669"/>
    <property type="project" value="UniProtKB-KW"/>
</dbReference>
<reference evidence="2 3" key="1">
    <citation type="submission" date="2018-07" db="EMBL/GenBank/DDBJ databases">
        <title>Genomic Encyclopedia of Type Strains, Phase III (KMG-III): the genomes of soil and plant-associated and newly described type strains.</title>
        <authorList>
            <person name="Whitman W."/>
        </authorList>
    </citation>
    <scope>NUCLEOTIDE SEQUENCE [LARGE SCALE GENOMIC DNA]</scope>
    <source>
        <strain evidence="2 3">CECT 8488</strain>
    </source>
</reference>
<dbReference type="PANTHER" id="PTHR42912">
    <property type="entry name" value="METHYLTRANSFERASE"/>
    <property type="match status" value="1"/>
</dbReference>
<proteinExistence type="predicted"/>
<accession>A0A3D9H9K7</accession>
<dbReference type="InterPro" id="IPR041698">
    <property type="entry name" value="Methyltransf_25"/>
</dbReference>
<protein>
    <submittedName>
        <fullName evidence="2">Ubiquinone/menaquinone biosynthesis C-methylase UbiE</fullName>
    </submittedName>
</protein>